<evidence type="ECO:0000256" key="1">
    <source>
        <dbReference type="SAM" id="MobiDB-lite"/>
    </source>
</evidence>
<dbReference type="GeneID" id="68096100"/>
<evidence type="ECO:0000313" key="3">
    <source>
        <dbReference type="Proteomes" id="UP000816034"/>
    </source>
</evidence>
<evidence type="ECO:0008006" key="4">
    <source>
        <dbReference type="Google" id="ProtNLM"/>
    </source>
</evidence>
<dbReference type="AlphaFoldDB" id="A0AA88H7P4"/>
<dbReference type="RefSeq" id="XP_044555775.1">
    <property type="nucleotide sequence ID" value="XM_044693196.1"/>
</dbReference>
<accession>A0AA88H7P4</accession>
<comment type="caution">
    <text evidence="2">The sequence shown here is derived from an EMBL/GenBank/DDBJ whole genome shotgun (WGS) entry which is preliminary data.</text>
</comment>
<keyword evidence="3" id="KW-1185">Reference proteome</keyword>
<dbReference type="EMBL" id="PYSW02000001">
    <property type="protein sequence ID" value="KAG2393881.1"/>
    <property type="molecule type" value="Genomic_DNA"/>
</dbReference>
<sequence>MENDKFVCLVEPSKLEYSIISSSSANSNEMSGQLLLNSVTSSASDMGAYEGFSSESVMSLTLTLFNPYSYSINFVISCNNPGHYSLKTSKGTIESKCETKIKLRIKPDFLNELVKKVRDINVEEVEQYEDIFQVKYIRSLDKKEAMRAIKSTIKVVFKPLVITTSPPSPPSNQQVTESQPASATTKRIPSLK</sequence>
<proteinExistence type="predicted"/>
<feature type="region of interest" description="Disordered" evidence="1">
    <location>
        <begin position="165"/>
        <end position="192"/>
    </location>
</feature>
<dbReference type="InterPro" id="IPR013783">
    <property type="entry name" value="Ig-like_fold"/>
</dbReference>
<name>A0AA88H7P4_NAELO</name>
<organism evidence="2 3">
    <name type="scientific">Naegleria lovaniensis</name>
    <name type="common">Amoeba</name>
    <dbReference type="NCBI Taxonomy" id="51637"/>
    <lineage>
        <taxon>Eukaryota</taxon>
        <taxon>Discoba</taxon>
        <taxon>Heterolobosea</taxon>
        <taxon>Tetramitia</taxon>
        <taxon>Eutetramitia</taxon>
        <taxon>Vahlkampfiidae</taxon>
        <taxon>Naegleria</taxon>
    </lineage>
</organism>
<feature type="compositionally biased region" description="Polar residues" evidence="1">
    <location>
        <begin position="172"/>
        <end position="192"/>
    </location>
</feature>
<dbReference type="SUPFAM" id="SSF49354">
    <property type="entry name" value="PapD-like"/>
    <property type="match status" value="1"/>
</dbReference>
<gene>
    <name evidence="2" type="ORF">C9374_003645</name>
</gene>
<evidence type="ECO:0000313" key="2">
    <source>
        <dbReference type="EMBL" id="KAG2393881.1"/>
    </source>
</evidence>
<protein>
    <recommendedName>
        <fullName evidence="4">MSP domain-containing protein</fullName>
    </recommendedName>
</protein>
<dbReference type="Gene3D" id="2.60.40.10">
    <property type="entry name" value="Immunoglobulins"/>
    <property type="match status" value="1"/>
</dbReference>
<dbReference type="InterPro" id="IPR008962">
    <property type="entry name" value="PapD-like_sf"/>
</dbReference>
<dbReference type="Proteomes" id="UP000816034">
    <property type="component" value="Unassembled WGS sequence"/>
</dbReference>
<reference evidence="2 3" key="1">
    <citation type="journal article" date="2018" name="BMC Genomics">
        <title>The genome of Naegleria lovaniensis, the basis for a comparative approach to unravel pathogenicity factors of the human pathogenic amoeba N. fowleri.</title>
        <authorList>
            <person name="Liechti N."/>
            <person name="Schurch N."/>
            <person name="Bruggmann R."/>
            <person name="Wittwer M."/>
        </authorList>
    </citation>
    <scope>NUCLEOTIDE SEQUENCE [LARGE SCALE GENOMIC DNA]</scope>
    <source>
        <strain evidence="2 3">ATCC 30569</strain>
    </source>
</reference>